<dbReference type="Gene3D" id="4.10.240.10">
    <property type="entry name" value="Zn(2)-C6 fungal-type DNA-binding domain"/>
    <property type="match status" value="1"/>
</dbReference>
<dbReference type="GO" id="GO:0008270">
    <property type="term" value="F:zinc ion binding"/>
    <property type="evidence" value="ECO:0007669"/>
    <property type="project" value="InterPro"/>
</dbReference>
<dbReference type="CDD" id="cd00067">
    <property type="entry name" value="GAL4"/>
    <property type="match status" value="1"/>
</dbReference>
<comment type="caution">
    <text evidence="10">The sequence shown here is derived from an EMBL/GenBank/DDBJ whole genome shotgun (WGS) entry which is preliminary data.</text>
</comment>
<sequence length="1037" mass="114993">MYMQSNTAPLSTTSKISQQQELQQRASIMNQPPSANNILFGQADSSPNNNNNINAYMQPQSAHVFQSPSNSNSAQPIPIQHHDSNIQQQQQQQQQLSASSVATLTTSSSSSVYHVQFLDSLLNDEDMMNSLNSFMMTSMNQAEGVSHPLMIQHLHLPNNTSQQFLIQQPNDLRGADNSTNVVLTTSNVGENHPPRQHTAEKLALTHQQQTMNLSPTTTSKNIPILSTCGMNSTVPSLNANLSSTTTIAASATSSSTAITEDNTVNQSKEANLHPIACSRCRERHKRCDRKLPSCGYCEKQGLPCNYTTPKKQRRVYQRAIPVPAGNDVSSITMVTGGGSSGSFFTSTPLSAVSSALLPRRGSVDSNISSVSATSGMSSSTGGSNSNEATNAFEIFTFRWQGNSNSNSKTSSSNKKKRKSVSQNPSECPLSPQSLTKRNSLPGTVVHDISQNGIGSSSSSAMPVINDRRDETLEAYSFPKKKKSSDQQSLIQSSSTMQTSMGNSIMPQGLTNNQQQFEHLTLLAQTQNSPGVVVTNSSSILYNNQLGTLNTLHQQQPPQLQQQSPNIDPSFFRKSIFEFFFRYVSVGFSLIPNEVFDPYLFGTEAMNTAFGKDLMSLLYAIHATTSVVFKNYEEAELAFRKSEFILPSNVDNLDQSAPMRQSQIYDSNYALARNLVLANYCYFVGNVKKAKRYLFMADKSLEKKIPNYANRSFLNCPTLPDDEDTTGTLNQYSVFTNLPNDVMVLMKMRLFMGMKVDEISFMMERGLEYVNGLIDFTQPSVSHASLSSSLNGPITSACLWDDTTFSFKSLVGMSMLTSFFYLTGTIPAEVLAVTMQPLTSDNIKIYLTLSFLIRKKIKIHAKARPQHFYGDQNSVISSPLAMLTDLFSLSCSILMLHETMRNQKLYNDGQTDQMQYTTVMFQYADQMKDIIHQIPEDAINISYLNLGILYLLVMYFKQLEEIEVQAMRNGFSLHTNEAFQKQLTSLAIVHRFIAIIANKHPVAMEKFKGTLERIGHFLMRYSGTSAAMMTNVIHPPTL</sequence>
<evidence type="ECO:0000259" key="9">
    <source>
        <dbReference type="PROSITE" id="PS50048"/>
    </source>
</evidence>
<evidence type="ECO:0000313" key="11">
    <source>
        <dbReference type="Proteomes" id="UP000444721"/>
    </source>
</evidence>
<dbReference type="PANTHER" id="PTHR31313">
    <property type="entry name" value="TY1 ENHANCER ACTIVATOR"/>
    <property type="match status" value="1"/>
</dbReference>
<feature type="region of interest" description="Disordered" evidence="8">
    <location>
        <begin position="362"/>
        <end position="385"/>
    </location>
</feature>
<feature type="compositionally biased region" description="Low complexity" evidence="8">
    <location>
        <begin position="485"/>
        <end position="494"/>
    </location>
</feature>
<dbReference type="InterPro" id="IPR051615">
    <property type="entry name" value="Transcr_Regulatory_Elem"/>
</dbReference>
<dbReference type="VEuPathDB" id="AmoebaDB:NF0090440"/>
<keyword evidence="4" id="KW-0805">Transcription regulation</keyword>
<comment type="subcellular location">
    <subcellularLocation>
        <location evidence="1">Nucleus</location>
    </subcellularLocation>
</comment>
<feature type="region of interest" description="Disordered" evidence="8">
    <location>
        <begin position="1"/>
        <end position="99"/>
    </location>
</feature>
<keyword evidence="5" id="KW-0238">DNA-binding</keyword>
<dbReference type="PROSITE" id="PS00463">
    <property type="entry name" value="ZN2_CY6_FUNGAL_1"/>
    <property type="match status" value="1"/>
</dbReference>
<dbReference type="PANTHER" id="PTHR31313:SF81">
    <property type="entry name" value="TY1 ENHANCER ACTIVATOR"/>
    <property type="match status" value="1"/>
</dbReference>
<dbReference type="OMA" id="ILMLHET"/>
<feature type="compositionally biased region" description="Low complexity" evidence="8">
    <location>
        <begin position="403"/>
        <end position="412"/>
    </location>
</feature>
<dbReference type="InterPro" id="IPR036864">
    <property type="entry name" value="Zn2-C6_fun-type_DNA-bd_sf"/>
</dbReference>
<name>A0A6A5C5E7_NAEFO</name>
<dbReference type="Pfam" id="PF00172">
    <property type="entry name" value="Zn_clus"/>
    <property type="match status" value="1"/>
</dbReference>
<keyword evidence="3" id="KW-0862">Zinc</keyword>
<evidence type="ECO:0000256" key="3">
    <source>
        <dbReference type="ARBA" id="ARBA00022833"/>
    </source>
</evidence>
<gene>
    <name evidence="10" type="ORF">FDP41_010954</name>
</gene>
<evidence type="ECO:0000256" key="1">
    <source>
        <dbReference type="ARBA" id="ARBA00004123"/>
    </source>
</evidence>
<dbReference type="VEuPathDB" id="AmoebaDB:NfTy_015990"/>
<reference evidence="10 11" key="1">
    <citation type="journal article" date="2019" name="Sci. Rep.">
        <title>Nanopore sequencing improves the draft genome of the human pathogenic amoeba Naegleria fowleri.</title>
        <authorList>
            <person name="Liechti N."/>
            <person name="Schurch N."/>
            <person name="Bruggmann R."/>
            <person name="Wittwer M."/>
        </authorList>
    </citation>
    <scope>NUCLEOTIDE SEQUENCE [LARGE SCALE GENOMIC DNA]</scope>
    <source>
        <strain evidence="10 11">ATCC 30894</strain>
    </source>
</reference>
<evidence type="ECO:0000256" key="6">
    <source>
        <dbReference type="ARBA" id="ARBA00023163"/>
    </source>
</evidence>
<dbReference type="InterPro" id="IPR001138">
    <property type="entry name" value="Zn2Cys6_DnaBD"/>
</dbReference>
<keyword evidence="2" id="KW-0479">Metal-binding</keyword>
<dbReference type="EMBL" id="VFQX01000007">
    <property type="protein sequence ID" value="KAF0982976.1"/>
    <property type="molecule type" value="Genomic_DNA"/>
</dbReference>
<organism evidence="10 11">
    <name type="scientific">Naegleria fowleri</name>
    <name type="common">Brain eating amoeba</name>
    <dbReference type="NCBI Taxonomy" id="5763"/>
    <lineage>
        <taxon>Eukaryota</taxon>
        <taxon>Discoba</taxon>
        <taxon>Heterolobosea</taxon>
        <taxon>Tetramitia</taxon>
        <taxon>Eutetramitia</taxon>
        <taxon>Vahlkampfiidae</taxon>
        <taxon>Naegleria</taxon>
    </lineage>
</organism>
<dbReference type="GO" id="GO:0005634">
    <property type="term" value="C:nucleus"/>
    <property type="evidence" value="ECO:0007669"/>
    <property type="project" value="UniProtKB-SubCell"/>
</dbReference>
<dbReference type="AlphaFoldDB" id="A0A6A5C5E7"/>
<dbReference type="PROSITE" id="PS50048">
    <property type="entry name" value="ZN2_CY6_FUNGAL_2"/>
    <property type="match status" value="1"/>
</dbReference>
<evidence type="ECO:0000256" key="7">
    <source>
        <dbReference type="ARBA" id="ARBA00023242"/>
    </source>
</evidence>
<feature type="compositionally biased region" description="Polar residues" evidence="8">
    <location>
        <begin position="495"/>
        <end position="508"/>
    </location>
</feature>
<dbReference type="OrthoDB" id="3862662at2759"/>
<protein>
    <recommendedName>
        <fullName evidence="9">Zn(2)-C6 fungal-type domain-containing protein</fullName>
    </recommendedName>
</protein>
<dbReference type="GO" id="GO:0003677">
    <property type="term" value="F:DNA binding"/>
    <property type="evidence" value="ECO:0007669"/>
    <property type="project" value="UniProtKB-KW"/>
</dbReference>
<evidence type="ECO:0000313" key="10">
    <source>
        <dbReference type="EMBL" id="KAF0982976.1"/>
    </source>
</evidence>
<keyword evidence="6" id="KW-0804">Transcription</keyword>
<keyword evidence="7" id="KW-0539">Nucleus</keyword>
<feature type="compositionally biased region" description="Polar residues" evidence="8">
    <location>
        <begin position="1"/>
        <end position="47"/>
    </location>
</feature>
<dbReference type="VEuPathDB" id="AmoebaDB:FDP41_010954"/>
<evidence type="ECO:0000256" key="4">
    <source>
        <dbReference type="ARBA" id="ARBA00023015"/>
    </source>
</evidence>
<feature type="compositionally biased region" description="Low complexity" evidence="8">
    <location>
        <begin position="87"/>
        <end position="99"/>
    </location>
</feature>
<evidence type="ECO:0000256" key="5">
    <source>
        <dbReference type="ARBA" id="ARBA00023125"/>
    </source>
</evidence>
<feature type="compositionally biased region" description="Low complexity" evidence="8">
    <location>
        <begin position="368"/>
        <end position="385"/>
    </location>
</feature>
<evidence type="ECO:0000256" key="8">
    <source>
        <dbReference type="SAM" id="MobiDB-lite"/>
    </source>
</evidence>
<feature type="region of interest" description="Disordered" evidence="8">
    <location>
        <begin position="403"/>
        <end position="439"/>
    </location>
</feature>
<proteinExistence type="predicted"/>
<dbReference type="RefSeq" id="XP_044567689.1">
    <property type="nucleotide sequence ID" value="XM_044701309.1"/>
</dbReference>
<evidence type="ECO:0000256" key="2">
    <source>
        <dbReference type="ARBA" id="ARBA00022723"/>
    </source>
</evidence>
<keyword evidence="11" id="KW-1185">Reference proteome</keyword>
<feature type="region of interest" description="Disordered" evidence="8">
    <location>
        <begin position="475"/>
        <end position="508"/>
    </location>
</feature>
<dbReference type="SUPFAM" id="SSF57701">
    <property type="entry name" value="Zn2/Cys6 DNA-binding domain"/>
    <property type="match status" value="1"/>
</dbReference>
<dbReference type="SMART" id="SM00066">
    <property type="entry name" value="GAL4"/>
    <property type="match status" value="1"/>
</dbReference>
<feature type="compositionally biased region" description="Polar residues" evidence="8">
    <location>
        <begin position="55"/>
        <end position="75"/>
    </location>
</feature>
<dbReference type="Proteomes" id="UP000444721">
    <property type="component" value="Unassembled WGS sequence"/>
</dbReference>
<feature type="compositionally biased region" description="Polar residues" evidence="8">
    <location>
        <begin position="430"/>
        <end position="439"/>
    </location>
</feature>
<accession>A0A6A5C5E7</accession>
<feature type="domain" description="Zn(2)-C6 fungal-type" evidence="9">
    <location>
        <begin position="276"/>
        <end position="306"/>
    </location>
</feature>
<dbReference type="GeneID" id="68118169"/>
<dbReference type="GO" id="GO:0000981">
    <property type="term" value="F:DNA-binding transcription factor activity, RNA polymerase II-specific"/>
    <property type="evidence" value="ECO:0007669"/>
    <property type="project" value="InterPro"/>
</dbReference>